<name>A0A498J0Z3_MALDO</name>
<evidence type="ECO:0000256" key="2">
    <source>
        <dbReference type="ARBA" id="ARBA00005959"/>
    </source>
</evidence>
<evidence type="ECO:0000256" key="8">
    <source>
        <dbReference type="ARBA" id="ARBA00051935"/>
    </source>
</evidence>
<dbReference type="GO" id="GO:0050577">
    <property type="term" value="F:GDP-L-fucose synthase activity"/>
    <property type="evidence" value="ECO:0007669"/>
    <property type="project" value="UniProtKB-EC"/>
</dbReference>
<reference evidence="10 11" key="1">
    <citation type="submission" date="2018-10" db="EMBL/GenBank/DDBJ databases">
        <title>A high-quality apple genome assembly.</title>
        <authorList>
            <person name="Hu J."/>
        </authorList>
    </citation>
    <scope>NUCLEOTIDE SEQUENCE [LARGE SCALE GENOMIC DNA]</scope>
    <source>
        <strain evidence="11">cv. HFTH1</strain>
        <tissue evidence="10">Young leaf</tissue>
    </source>
</reference>
<evidence type="ECO:0000256" key="7">
    <source>
        <dbReference type="ARBA" id="ARBA00023268"/>
    </source>
</evidence>
<dbReference type="EMBL" id="RDQH01000336">
    <property type="protein sequence ID" value="RXH87473.1"/>
    <property type="molecule type" value="Genomic_DNA"/>
</dbReference>
<dbReference type="FunFam" id="3.40.50.720:FF:000101">
    <property type="entry name" value="GDP-L-fucose synthase"/>
    <property type="match status" value="1"/>
</dbReference>
<dbReference type="InterPro" id="IPR036291">
    <property type="entry name" value="NAD(P)-bd_dom_sf"/>
</dbReference>
<dbReference type="UniPathway" id="UPA00128">
    <property type="reaction ID" value="UER00191"/>
</dbReference>
<dbReference type="EC" id="1.1.1.271" evidence="3"/>
<protein>
    <recommendedName>
        <fullName evidence="3">GDP-L-fucose synthase</fullName>
        <ecNumber evidence="3">1.1.1.271</ecNumber>
    </recommendedName>
</protein>
<dbReference type="Proteomes" id="UP000290289">
    <property type="component" value="Chromosome 10"/>
</dbReference>
<dbReference type="InterPro" id="IPR001509">
    <property type="entry name" value="Epimerase_deHydtase"/>
</dbReference>
<dbReference type="Pfam" id="PF01370">
    <property type="entry name" value="Epimerase"/>
    <property type="match status" value="1"/>
</dbReference>
<gene>
    <name evidence="10" type="ORF">DVH24_034373</name>
</gene>
<dbReference type="AlphaFoldDB" id="A0A498J0Z3"/>
<sequence length="324" mass="35508">MSGAKNNATSPSFLSDKSAKVFVAGHRGLVGSAIVRKLHALGFTSLVLRTHAELDLTCQADVESFFAAEKPQFLILAAAKVGGIHANNTYPADFIAVNLQIQTNVIDAAYRFGVKKLLFLGSSCIYPKFAPQPIPENALLTGPLEPTNEWYAIAKIAGIKMCQAYRIQYSWDAISGMPTNLYGPHDNFHPENSHVLPALMRRFHEAKVKGAEEVVVWGTGSPLREFLHVDDLADGVVFMMDSYSGLEHVNVGSGKEVTIKELAELVKEVVGFEGRLVWDSTKPDGTPRKLMDSSKLAGLGWTPKISLKDGLVDTYSWYLENVKQ</sequence>
<comment type="pathway">
    <text evidence="1">Nucleotide-sugar biosynthesis; GDP-L-fucose biosynthesis via de novo pathway; GDP-L-fucose from GDP-alpha-D-mannose: step 2/2.</text>
</comment>
<feature type="domain" description="NAD-dependent epimerase/dehydratase" evidence="9">
    <location>
        <begin position="21"/>
        <end position="252"/>
    </location>
</feature>
<comment type="catalytic activity">
    <reaction evidence="8">
        <text>GDP-beta-L-fucose + NADP(+) = GDP-4-dehydro-alpha-D-rhamnose + NADPH + H(+)</text>
        <dbReference type="Rhea" id="RHEA:18885"/>
        <dbReference type="ChEBI" id="CHEBI:15378"/>
        <dbReference type="ChEBI" id="CHEBI:57273"/>
        <dbReference type="ChEBI" id="CHEBI:57783"/>
        <dbReference type="ChEBI" id="CHEBI:57964"/>
        <dbReference type="ChEBI" id="CHEBI:58349"/>
        <dbReference type="EC" id="1.1.1.271"/>
    </reaction>
</comment>
<comment type="similarity">
    <text evidence="2">Belongs to the NAD(P)-dependent epimerase/dehydratase family. Fucose synthase subfamily.</text>
</comment>
<evidence type="ECO:0000256" key="3">
    <source>
        <dbReference type="ARBA" id="ARBA00012371"/>
    </source>
</evidence>
<dbReference type="GO" id="GO:0042351">
    <property type="term" value="P:'de novo' GDP-L-fucose biosynthetic process"/>
    <property type="evidence" value="ECO:0007669"/>
    <property type="project" value="UniProtKB-UniPathway"/>
</dbReference>
<keyword evidence="11" id="KW-1185">Reference proteome</keyword>
<evidence type="ECO:0000313" key="11">
    <source>
        <dbReference type="Proteomes" id="UP000290289"/>
    </source>
</evidence>
<dbReference type="GO" id="GO:0016853">
    <property type="term" value="F:isomerase activity"/>
    <property type="evidence" value="ECO:0007669"/>
    <property type="project" value="UniProtKB-KW"/>
</dbReference>
<evidence type="ECO:0000256" key="6">
    <source>
        <dbReference type="ARBA" id="ARBA00023235"/>
    </source>
</evidence>
<evidence type="ECO:0000313" key="10">
    <source>
        <dbReference type="EMBL" id="RXH87473.1"/>
    </source>
</evidence>
<keyword evidence="5" id="KW-0560">Oxidoreductase</keyword>
<organism evidence="10 11">
    <name type="scientific">Malus domestica</name>
    <name type="common">Apple</name>
    <name type="synonym">Pyrus malus</name>
    <dbReference type="NCBI Taxonomy" id="3750"/>
    <lineage>
        <taxon>Eukaryota</taxon>
        <taxon>Viridiplantae</taxon>
        <taxon>Streptophyta</taxon>
        <taxon>Embryophyta</taxon>
        <taxon>Tracheophyta</taxon>
        <taxon>Spermatophyta</taxon>
        <taxon>Magnoliopsida</taxon>
        <taxon>eudicotyledons</taxon>
        <taxon>Gunneridae</taxon>
        <taxon>Pentapetalae</taxon>
        <taxon>rosids</taxon>
        <taxon>fabids</taxon>
        <taxon>Rosales</taxon>
        <taxon>Rosaceae</taxon>
        <taxon>Amygdaloideae</taxon>
        <taxon>Maleae</taxon>
        <taxon>Malus</taxon>
    </lineage>
</organism>
<dbReference type="InterPro" id="IPR028614">
    <property type="entry name" value="GDP_fucose/colitose_synth"/>
</dbReference>
<evidence type="ECO:0000256" key="4">
    <source>
        <dbReference type="ARBA" id="ARBA00022857"/>
    </source>
</evidence>
<proteinExistence type="inferred from homology"/>
<dbReference type="CDD" id="cd05239">
    <property type="entry name" value="GDP_FS_SDR_e"/>
    <property type="match status" value="1"/>
</dbReference>
<evidence type="ECO:0000259" key="9">
    <source>
        <dbReference type="Pfam" id="PF01370"/>
    </source>
</evidence>
<dbReference type="PANTHER" id="PTHR43238:SF1">
    <property type="entry name" value="GDP-L-FUCOSE SYNTHASE"/>
    <property type="match status" value="1"/>
</dbReference>
<keyword evidence="4" id="KW-0521">NADP</keyword>
<dbReference type="Gene3D" id="3.40.50.720">
    <property type="entry name" value="NAD(P)-binding Rossmann-like Domain"/>
    <property type="match status" value="1"/>
</dbReference>
<keyword evidence="6" id="KW-0413">Isomerase</keyword>
<accession>A0A498J0Z3</accession>
<dbReference type="Gene3D" id="3.90.25.10">
    <property type="entry name" value="UDP-galactose 4-epimerase, domain 1"/>
    <property type="match status" value="1"/>
</dbReference>
<dbReference type="PANTHER" id="PTHR43238">
    <property type="entry name" value="GDP-L-FUCOSE SYNTHASE"/>
    <property type="match status" value="1"/>
</dbReference>
<comment type="caution">
    <text evidence="10">The sequence shown here is derived from an EMBL/GenBank/DDBJ whole genome shotgun (WGS) entry which is preliminary data.</text>
</comment>
<dbReference type="HAMAP" id="MF_00956">
    <property type="entry name" value="GDP_fucose_synth"/>
    <property type="match status" value="1"/>
</dbReference>
<dbReference type="STRING" id="3750.A0A498J0Z3"/>
<dbReference type="SUPFAM" id="SSF51735">
    <property type="entry name" value="NAD(P)-binding Rossmann-fold domains"/>
    <property type="match status" value="1"/>
</dbReference>
<evidence type="ECO:0000256" key="1">
    <source>
        <dbReference type="ARBA" id="ARBA00004883"/>
    </source>
</evidence>
<keyword evidence="7" id="KW-0511">Multifunctional enzyme</keyword>
<evidence type="ECO:0000256" key="5">
    <source>
        <dbReference type="ARBA" id="ARBA00023002"/>
    </source>
</evidence>